<organism evidence="1 2">
    <name type="scientific">Macroventuria anomochaeta</name>
    <dbReference type="NCBI Taxonomy" id="301207"/>
    <lineage>
        <taxon>Eukaryota</taxon>
        <taxon>Fungi</taxon>
        <taxon>Dikarya</taxon>
        <taxon>Ascomycota</taxon>
        <taxon>Pezizomycotina</taxon>
        <taxon>Dothideomycetes</taxon>
        <taxon>Pleosporomycetidae</taxon>
        <taxon>Pleosporales</taxon>
        <taxon>Pleosporineae</taxon>
        <taxon>Didymellaceae</taxon>
        <taxon>Macroventuria</taxon>
    </lineage>
</organism>
<reference evidence="1" key="1">
    <citation type="journal article" date="2020" name="Stud. Mycol.">
        <title>101 Dothideomycetes genomes: a test case for predicting lifestyles and emergence of pathogens.</title>
        <authorList>
            <person name="Haridas S."/>
            <person name="Albert R."/>
            <person name="Binder M."/>
            <person name="Bloem J."/>
            <person name="Labutti K."/>
            <person name="Salamov A."/>
            <person name="Andreopoulos B."/>
            <person name="Baker S."/>
            <person name="Barry K."/>
            <person name="Bills G."/>
            <person name="Bluhm B."/>
            <person name="Cannon C."/>
            <person name="Castanera R."/>
            <person name="Culley D."/>
            <person name="Daum C."/>
            <person name="Ezra D."/>
            <person name="Gonzalez J."/>
            <person name="Henrissat B."/>
            <person name="Kuo A."/>
            <person name="Liang C."/>
            <person name="Lipzen A."/>
            <person name="Lutzoni F."/>
            <person name="Magnuson J."/>
            <person name="Mondo S."/>
            <person name="Nolan M."/>
            <person name="Ohm R."/>
            <person name="Pangilinan J."/>
            <person name="Park H.-J."/>
            <person name="Ramirez L."/>
            <person name="Alfaro M."/>
            <person name="Sun H."/>
            <person name="Tritt A."/>
            <person name="Yoshinaga Y."/>
            <person name="Zwiers L.-H."/>
            <person name="Turgeon B."/>
            <person name="Goodwin S."/>
            <person name="Spatafora J."/>
            <person name="Crous P."/>
            <person name="Grigoriev I."/>
        </authorList>
    </citation>
    <scope>NUCLEOTIDE SEQUENCE</scope>
    <source>
        <strain evidence="1">CBS 525.71</strain>
    </source>
</reference>
<protein>
    <submittedName>
        <fullName evidence="1">Uncharacterized protein</fullName>
    </submittedName>
</protein>
<dbReference type="Proteomes" id="UP000799754">
    <property type="component" value="Unassembled WGS sequence"/>
</dbReference>
<accession>A0ACB6S914</accession>
<comment type="caution">
    <text evidence="1">The sequence shown here is derived from an EMBL/GenBank/DDBJ whole genome shotgun (WGS) entry which is preliminary data.</text>
</comment>
<proteinExistence type="predicted"/>
<sequence length="687" mass="76854">MSSSDDRDSHVHVQSKRRRVRKGTHSCWECKRRKVKCLLDPIDHSICNGCRRRGTKCISQEYPDDATERASILREGSLHTTPSENGPESEYLPTPPESVQLAAPSRSLTFQQSRLPVGISSTAQDKHARLSQFLYQSLPLSQDMEIICNSHTHPFVPVLAHEMLTVPYTTLQKDGLQTPQSLLKRPGPTSHPVLIARHMLHVAIFLQHVFPSRGEPKGLSETPRAIRDRLSDLAISLVTSNDELLGSIEGLECVMLESMYQANVGNLRRSWVSGRRAIGVAQLMALDQTEHRKQYKVLDPQTEHHPQLMWFRIIFLSRHLSLMLGLPQGVPDSGTFSGATFVNDTPTGRLEQIHCILASRILDRNAAKSSDYALTRSLDSELQKAARNLPSRWWLAPNLESITATNSEALFWDTRRLFAQVLHYNLLNQLHLPYMLRSSMATENQYRYSMFTCVNASRELLSRFITLRGFNQIAYSWSCRIVDFLALMAAMSLLLAHLDSHGSEDTQSLLAHQYITDRAMIEQAQEHMEEMNRLNSDALSAESADLLRRLLAVQAESLDEGGGFARRVSVHDTAAEAGLPDTLLDDSVVSVHVPYFGVIKIAREGVSKQAPVDVSTITTRSQVTSDNTNLSESSFYEVLPTNPMQYEQTPELAAGGADWPFQGVDMAFFDSLMSTVGSQGNDAFSNL</sequence>
<name>A0ACB6S914_9PLEO</name>
<keyword evidence="2" id="KW-1185">Reference proteome</keyword>
<dbReference type="EMBL" id="MU006707">
    <property type="protein sequence ID" value="KAF2630544.1"/>
    <property type="molecule type" value="Genomic_DNA"/>
</dbReference>
<gene>
    <name evidence="1" type="ORF">BU25DRAFT_335593</name>
</gene>
<evidence type="ECO:0000313" key="1">
    <source>
        <dbReference type="EMBL" id="KAF2630544.1"/>
    </source>
</evidence>
<evidence type="ECO:0000313" key="2">
    <source>
        <dbReference type="Proteomes" id="UP000799754"/>
    </source>
</evidence>